<keyword evidence="6" id="KW-0067">ATP-binding</keyword>
<evidence type="ECO:0000256" key="1">
    <source>
        <dbReference type="ARBA" id="ARBA00022571"/>
    </source>
</evidence>
<name>A0A3B0UVG9_9ZZZZ</name>
<evidence type="ECO:0000313" key="9">
    <source>
        <dbReference type="EMBL" id="VAW28599.1"/>
    </source>
</evidence>
<dbReference type="InterPro" id="IPR037528">
    <property type="entry name" value="ArgB"/>
</dbReference>
<keyword evidence="1" id="KW-0055">Arginine biosynthesis</keyword>
<dbReference type="GO" id="GO:0005524">
    <property type="term" value="F:ATP binding"/>
    <property type="evidence" value="ECO:0007669"/>
    <property type="project" value="UniProtKB-KW"/>
</dbReference>
<comment type="pathway">
    <text evidence="7">Amino-acid biosynthesis.</text>
</comment>
<dbReference type="EC" id="2.7.2.8" evidence="9"/>
<dbReference type="CDD" id="cd04238">
    <property type="entry name" value="AAK_NAGK-like"/>
    <property type="match status" value="1"/>
</dbReference>
<keyword evidence="3 9" id="KW-0808">Transferase</keyword>
<evidence type="ECO:0000256" key="4">
    <source>
        <dbReference type="ARBA" id="ARBA00022741"/>
    </source>
</evidence>
<dbReference type="NCBIfam" id="TIGR00761">
    <property type="entry name" value="argB"/>
    <property type="match status" value="1"/>
</dbReference>
<organism evidence="9">
    <name type="scientific">hydrothermal vent metagenome</name>
    <dbReference type="NCBI Taxonomy" id="652676"/>
    <lineage>
        <taxon>unclassified sequences</taxon>
        <taxon>metagenomes</taxon>
        <taxon>ecological metagenomes</taxon>
    </lineage>
</organism>
<dbReference type="GO" id="GO:0005737">
    <property type="term" value="C:cytoplasm"/>
    <property type="evidence" value="ECO:0007669"/>
    <property type="project" value="InterPro"/>
</dbReference>
<dbReference type="GO" id="GO:0006526">
    <property type="term" value="P:L-arginine biosynthetic process"/>
    <property type="evidence" value="ECO:0007669"/>
    <property type="project" value="UniProtKB-KW"/>
</dbReference>
<evidence type="ECO:0000259" key="8">
    <source>
        <dbReference type="Pfam" id="PF00696"/>
    </source>
</evidence>
<dbReference type="EMBL" id="UOES01000423">
    <property type="protein sequence ID" value="VAW28599.1"/>
    <property type="molecule type" value="Genomic_DNA"/>
</dbReference>
<reference evidence="9" key="1">
    <citation type="submission" date="2018-06" db="EMBL/GenBank/DDBJ databases">
        <authorList>
            <person name="Zhirakovskaya E."/>
        </authorList>
    </citation>
    <scope>NUCLEOTIDE SEQUENCE</scope>
</reference>
<keyword evidence="5 9" id="KW-0418">Kinase</keyword>
<gene>
    <name evidence="9" type="ORF">MNBD_BACTEROID06-52</name>
</gene>
<dbReference type="InterPro" id="IPR001048">
    <property type="entry name" value="Asp/Glu/Uridylate_kinase"/>
</dbReference>
<evidence type="ECO:0000256" key="6">
    <source>
        <dbReference type="ARBA" id="ARBA00022840"/>
    </source>
</evidence>
<evidence type="ECO:0000256" key="2">
    <source>
        <dbReference type="ARBA" id="ARBA00022605"/>
    </source>
</evidence>
<sequence>MKKLEVIKIGGKVIDNKEHLAAVLYAFAKIKGPKILVHGGGSKASEMEKILGLTPNMAEGRRITDAQSLEVVTMVYAGLINKNIVAGLQANGCNAIGLSGADANVICSQKRPLKLIDYGFVGDVKSVNSNFISKLAEAGLTPVFSAITHDGNGQLLNTNADTMAAEIATAMSARYEVALTLAFEKSGVLDAKGNVIEKITEAKFSQLKEEKVIIDGMIPKLSNAFDALRNGVKEVRLTSAEYLTNKKLTYTSVRL</sequence>
<proteinExistence type="inferred from homology"/>
<dbReference type="Gene3D" id="3.40.1160.10">
    <property type="entry name" value="Acetylglutamate kinase-like"/>
    <property type="match status" value="1"/>
</dbReference>
<accession>A0A3B0UVG9</accession>
<keyword evidence="4" id="KW-0547">Nucleotide-binding</keyword>
<dbReference type="HAMAP" id="MF_00082">
    <property type="entry name" value="ArgB"/>
    <property type="match status" value="1"/>
</dbReference>
<dbReference type="PANTHER" id="PTHR23342:SF0">
    <property type="entry name" value="N-ACETYLGLUTAMATE SYNTHASE, MITOCHONDRIAL"/>
    <property type="match status" value="1"/>
</dbReference>
<dbReference type="PIRSF" id="PIRSF000728">
    <property type="entry name" value="NAGK"/>
    <property type="match status" value="1"/>
</dbReference>
<keyword evidence="2" id="KW-0028">Amino-acid biosynthesis</keyword>
<dbReference type="Pfam" id="PF00696">
    <property type="entry name" value="AA_kinase"/>
    <property type="match status" value="1"/>
</dbReference>
<feature type="domain" description="Aspartate/glutamate/uridylate kinase" evidence="8">
    <location>
        <begin position="4"/>
        <end position="238"/>
    </location>
</feature>
<dbReference type="GO" id="GO:0003991">
    <property type="term" value="F:acetylglutamate kinase activity"/>
    <property type="evidence" value="ECO:0007669"/>
    <property type="project" value="UniProtKB-EC"/>
</dbReference>
<dbReference type="SUPFAM" id="SSF53633">
    <property type="entry name" value="Carbamate kinase-like"/>
    <property type="match status" value="1"/>
</dbReference>
<protein>
    <submittedName>
        <fullName evidence="9">Acetylglutamate kinase</fullName>
        <ecNumber evidence="9">2.7.2.8</ecNumber>
    </submittedName>
</protein>
<dbReference type="InterPro" id="IPR004662">
    <property type="entry name" value="AcgluKinase_fam"/>
</dbReference>
<dbReference type="PANTHER" id="PTHR23342">
    <property type="entry name" value="N-ACETYLGLUTAMATE SYNTHASE"/>
    <property type="match status" value="1"/>
</dbReference>
<evidence type="ECO:0000256" key="5">
    <source>
        <dbReference type="ARBA" id="ARBA00022777"/>
    </source>
</evidence>
<evidence type="ECO:0000256" key="3">
    <source>
        <dbReference type="ARBA" id="ARBA00022679"/>
    </source>
</evidence>
<evidence type="ECO:0000256" key="7">
    <source>
        <dbReference type="ARBA" id="ARBA00029440"/>
    </source>
</evidence>
<dbReference type="AlphaFoldDB" id="A0A3B0UVG9"/>
<dbReference type="InterPro" id="IPR036393">
    <property type="entry name" value="AceGlu_kinase-like_sf"/>
</dbReference>